<dbReference type="AlphaFoldDB" id="A0A388LRQ9"/>
<feature type="compositionally biased region" description="Acidic residues" evidence="1">
    <location>
        <begin position="110"/>
        <end position="139"/>
    </location>
</feature>
<feature type="compositionally biased region" description="Basic and acidic residues" evidence="1">
    <location>
        <begin position="141"/>
        <end position="159"/>
    </location>
</feature>
<dbReference type="Proteomes" id="UP000265515">
    <property type="component" value="Unassembled WGS sequence"/>
</dbReference>
<reference evidence="2 3" key="1">
    <citation type="journal article" date="2018" name="Cell">
        <title>The Chara Genome: Secondary Complexity and Implications for Plant Terrestrialization.</title>
        <authorList>
            <person name="Nishiyama T."/>
            <person name="Sakayama H."/>
            <person name="Vries J.D."/>
            <person name="Buschmann H."/>
            <person name="Saint-Marcoux D."/>
            <person name="Ullrich K.K."/>
            <person name="Haas F.B."/>
            <person name="Vanderstraeten L."/>
            <person name="Becker D."/>
            <person name="Lang D."/>
            <person name="Vosolsobe S."/>
            <person name="Rombauts S."/>
            <person name="Wilhelmsson P.K.I."/>
            <person name="Janitza P."/>
            <person name="Kern R."/>
            <person name="Heyl A."/>
            <person name="Rumpler F."/>
            <person name="Villalobos L.I.A.C."/>
            <person name="Clay J.M."/>
            <person name="Skokan R."/>
            <person name="Toyoda A."/>
            <person name="Suzuki Y."/>
            <person name="Kagoshima H."/>
            <person name="Schijlen E."/>
            <person name="Tajeshwar N."/>
            <person name="Catarino B."/>
            <person name="Hetherington A.J."/>
            <person name="Saltykova A."/>
            <person name="Bonnot C."/>
            <person name="Breuninger H."/>
            <person name="Symeonidi A."/>
            <person name="Radhakrishnan G.V."/>
            <person name="Van Nieuwerburgh F."/>
            <person name="Deforce D."/>
            <person name="Chang C."/>
            <person name="Karol K.G."/>
            <person name="Hedrich R."/>
            <person name="Ulvskov P."/>
            <person name="Glockner G."/>
            <person name="Delwiche C.F."/>
            <person name="Petrasek J."/>
            <person name="Van de Peer Y."/>
            <person name="Friml J."/>
            <person name="Beilby M."/>
            <person name="Dolan L."/>
            <person name="Kohara Y."/>
            <person name="Sugano S."/>
            <person name="Fujiyama A."/>
            <person name="Delaux P.-M."/>
            <person name="Quint M."/>
            <person name="TheiBen G."/>
            <person name="Hagemann M."/>
            <person name="Harholt J."/>
            <person name="Dunand C."/>
            <person name="Zachgo S."/>
            <person name="Langdale J."/>
            <person name="Maumus F."/>
            <person name="Straeten D.V.D."/>
            <person name="Gould S.B."/>
            <person name="Rensing S.A."/>
        </authorList>
    </citation>
    <scope>NUCLEOTIDE SEQUENCE [LARGE SCALE GENOMIC DNA]</scope>
    <source>
        <strain evidence="2 3">S276</strain>
    </source>
</reference>
<comment type="caution">
    <text evidence="2">The sequence shown here is derived from an EMBL/GenBank/DDBJ whole genome shotgun (WGS) entry which is preliminary data.</text>
</comment>
<proteinExistence type="predicted"/>
<dbReference type="EMBL" id="BFEA01000501">
    <property type="protein sequence ID" value="GBG85016.1"/>
    <property type="molecule type" value="Genomic_DNA"/>
</dbReference>
<protein>
    <submittedName>
        <fullName evidence="2">Uncharacterized protein</fullName>
    </submittedName>
</protein>
<gene>
    <name evidence="2" type="ORF">CBR_g39480</name>
</gene>
<keyword evidence="3" id="KW-1185">Reference proteome</keyword>
<feature type="compositionally biased region" description="Basic and acidic residues" evidence="1">
    <location>
        <begin position="178"/>
        <end position="190"/>
    </location>
</feature>
<evidence type="ECO:0000313" key="3">
    <source>
        <dbReference type="Proteomes" id="UP000265515"/>
    </source>
</evidence>
<accession>A0A388LRQ9</accession>
<feature type="compositionally biased region" description="Acidic residues" evidence="1">
    <location>
        <begin position="88"/>
        <end position="100"/>
    </location>
</feature>
<sequence>MIVWKLTIPLAQLIDDHPLDIVSQCDESSVSHVLPRRLTSYLQWSACLEDRTGGGNYPSRAEYLNPRGIINVLFFLPRTAVEERVMVEEAEAEDESEEETSKETGSYNEYSEEELGEEEEEEEEEEDQLEEEEEEESEWETLGKEADRAETRPARKEIAVGKQPLEFASGANLPISDDPTKDPEPPKNDDGDPTAETSSAPARRRRSRSRSPSPGPPVRACVDAGHRASSPVIIPPSP</sequence>
<evidence type="ECO:0000313" key="2">
    <source>
        <dbReference type="EMBL" id="GBG85016.1"/>
    </source>
</evidence>
<dbReference type="Gramene" id="GBG85016">
    <property type="protein sequence ID" value="GBG85016"/>
    <property type="gene ID" value="CBR_g39480"/>
</dbReference>
<organism evidence="2 3">
    <name type="scientific">Chara braunii</name>
    <name type="common">Braun's stonewort</name>
    <dbReference type="NCBI Taxonomy" id="69332"/>
    <lineage>
        <taxon>Eukaryota</taxon>
        <taxon>Viridiplantae</taxon>
        <taxon>Streptophyta</taxon>
        <taxon>Charophyceae</taxon>
        <taxon>Charales</taxon>
        <taxon>Characeae</taxon>
        <taxon>Chara</taxon>
    </lineage>
</organism>
<name>A0A388LRQ9_CHABU</name>
<feature type="region of interest" description="Disordered" evidence="1">
    <location>
        <begin position="87"/>
        <end position="238"/>
    </location>
</feature>
<evidence type="ECO:0000256" key="1">
    <source>
        <dbReference type="SAM" id="MobiDB-lite"/>
    </source>
</evidence>